<evidence type="ECO:0008006" key="4">
    <source>
        <dbReference type="Google" id="ProtNLM"/>
    </source>
</evidence>
<dbReference type="RefSeq" id="WP_242373337.1">
    <property type="nucleotide sequence ID" value="NZ_JAKRKC020000001.1"/>
</dbReference>
<protein>
    <recommendedName>
        <fullName evidence="4">Secreted protein</fullName>
    </recommendedName>
</protein>
<feature type="signal peptide" evidence="1">
    <location>
        <begin position="1"/>
        <end position="27"/>
    </location>
</feature>
<feature type="chain" id="PRO_5045877656" description="Secreted protein" evidence="1">
    <location>
        <begin position="28"/>
        <end position="124"/>
    </location>
</feature>
<proteinExistence type="predicted"/>
<evidence type="ECO:0000313" key="2">
    <source>
        <dbReference type="EMBL" id="MCK2214001.1"/>
    </source>
</evidence>
<reference evidence="2 3" key="1">
    <citation type="submission" date="2022-04" db="EMBL/GenBank/DDBJ databases">
        <title>Genome draft of Actinomadura sp. ATCC 31491.</title>
        <authorList>
            <person name="Shi X."/>
            <person name="Du Y."/>
        </authorList>
    </citation>
    <scope>NUCLEOTIDE SEQUENCE [LARGE SCALE GENOMIC DNA]</scope>
    <source>
        <strain evidence="2 3">ATCC 31491</strain>
    </source>
</reference>
<dbReference type="Proteomes" id="UP001317259">
    <property type="component" value="Unassembled WGS sequence"/>
</dbReference>
<name>A0ABT0FNR8_9ACTN</name>
<organism evidence="2 3">
    <name type="scientific">Actinomadura luzonensis</name>
    <dbReference type="NCBI Taxonomy" id="2805427"/>
    <lineage>
        <taxon>Bacteria</taxon>
        <taxon>Bacillati</taxon>
        <taxon>Actinomycetota</taxon>
        <taxon>Actinomycetes</taxon>
        <taxon>Streptosporangiales</taxon>
        <taxon>Thermomonosporaceae</taxon>
        <taxon>Actinomadura</taxon>
    </lineage>
</organism>
<evidence type="ECO:0000256" key="1">
    <source>
        <dbReference type="SAM" id="SignalP"/>
    </source>
</evidence>
<keyword evidence="3" id="KW-1185">Reference proteome</keyword>
<comment type="caution">
    <text evidence="2">The sequence shown here is derived from an EMBL/GenBank/DDBJ whole genome shotgun (WGS) entry which is preliminary data.</text>
</comment>
<keyword evidence="1" id="KW-0732">Signal</keyword>
<evidence type="ECO:0000313" key="3">
    <source>
        <dbReference type="Proteomes" id="UP001317259"/>
    </source>
</evidence>
<gene>
    <name evidence="2" type="ORF">MF672_009380</name>
</gene>
<accession>A0ABT0FNR8</accession>
<sequence>MRLIAKLATVVVAGTAAVATLTAPAQAAGGTKYCPVSSNLEPWCDLQLYPTRFPGGTISIDVDVSGSNPVVGHWTLYIDGGSVCGADFAYSDPPRSWVCRNVRAGYPTLSVPRGYEAARIGLRW</sequence>
<dbReference type="EMBL" id="JAKRKC020000001">
    <property type="protein sequence ID" value="MCK2214001.1"/>
    <property type="molecule type" value="Genomic_DNA"/>
</dbReference>